<evidence type="ECO:0000313" key="4">
    <source>
        <dbReference type="EMBL" id="SEJ25270.1"/>
    </source>
</evidence>
<dbReference type="GO" id="GO:0009986">
    <property type="term" value="C:cell surface"/>
    <property type="evidence" value="ECO:0007669"/>
    <property type="project" value="UniProtKB-SubCell"/>
</dbReference>
<dbReference type="NCBIfam" id="TIGR02532">
    <property type="entry name" value="IV_pilin_GFxxxE"/>
    <property type="match status" value="1"/>
</dbReference>
<dbReference type="EMBL" id="FNZF01000002">
    <property type="protein sequence ID" value="SEJ25270.1"/>
    <property type="molecule type" value="Genomic_DNA"/>
</dbReference>
<evidence type="ECO:0000256" key="3">
    <source>
        <dbReference type="SAM" id="Phobius"/>
    </source>
</evidence>
<dbReference type="Proteomes" id="UP000199200">
    <property type="component" value="Unassembled WGS sequence"/>
</dbReference>
<feature type="transmembrane region" description="Helical" evidence="3">
    <location>
        <begin position="12"/>
        <end position="36"/>
    </location>
</feature>
<proteinExistence type="predicted"/>
<keyword evidence="3" id="KW-0812">Transmembrane</keyword>
<evidence type="ECO:0000256" key="1">
    <source>
        <dbReference type="ARBA" id="ARBA00004241"/>
    </source>
</evidence>
<dbReference type="STRING" id="426757.SAMN04488127_1403"/>
<protein>
    <submittedName>
        <fullName evidence="4">Prepilin-type N-terminal cleavage/methylation domain-containing protein</fullName>
    </submittedName>
</protein>
<dbReference type="RefSeq" id="WP_092051409.1">
    <property type="nucleotide sequence ID" value="NZ_FNZF01000002.1"/>
</dbReference>
<keyword evidence="3" id="KW-0472">Membrane</keyword>
<comment type="subcellular location">
    <subcellularLocation>
        <location evidence="1">Cell surface</location>
    </subcellularLocation>
</comment>
<evidence type="ECO:0000256" key="2">
    <source>
        <dbReference type="ARBA" id="ARBA00023287"/>
    </source>
</evidence>
<gene>
    <name evidence="4" type="ORF">SAMN04488127_1403</name>
</gene>
<dbReference type="PROSITE" id="PS00409">
    <property type="entry name" value="PROKAR_NTER_METHYL"/>
    <property type="match status" value="1"/>
</dbReference>
<organism evidence="4 5">
    <name type="scientific">Bhargavaea ginsengi</name>
    <dbReference type="NCBI Taxonomy" id="426757"/>
    <lineage>
        <taxon>Bacteria</taxon>
        <taxon>Bacillati</taxon>
        <taxon>Bacillota</taxon>
        <taxon>Bacilli</taxon>
        <taxon>Bacillales</taxon>
        <taxon>Caryophanaceae</taxon>
        <taxon>Bhargavaea</taxon>
    </lineage>
</organism>
<dbReference type="InterPro" id="IPR012902">
    <property type="entry name" value="N_methyl_site"/>
</dbReference>
<dbReference type="GO" id="GO:0030420">
    <property type="term" value="P:establishment of competence for transformation"/>
    <property type="evidence" value="ECO:0007669"/>
    <property type="project" value="UniProtKB-KW"/>
</dbReference>
<dbReference type="AlphaFoldDB" id="A0A1H6XK91"/>
<accession>A0A1H6XK91</accession>
<keyword evidence="3" id="KW-1133">Transmembrane helix</keyword>
<name>A0A1H6XK91_9BACL</name>
<keyword evidence="5" id="KW-1185">Reference proteome</keyword>
<keyword evidence="2" id="KW-0178">Competence</keyword>
<evidence type="ECO:0000313" key="5">
    <source>
        <dbReference type="Proteomes" id="UP000199200"/>
    </source>
</evidence>
<reference evidence="5" key="1">
    <citation type="submission" date="2016-10" db="EMBL/GenBank/DDBJ databases">
        <authorList>
            <person name="Varghese N."/>
            <person name="Submissions S."/>
        </authorList>
    </citation>
    <scope>NUCLEOTIDE SEQUENCE [LARGE SCALE GENOMIC DNA]</scope>
    <source>
        <strain evidence="5">CGMCC 1.6763</strain>
    </source>
</reference>
<sequence length="141" mass="15959">MKKQAIERNEKGLTLVEVLAALVIIAIIILGISAFFSTSVKTTDTTEKLLDASYVNQRFMEEVYRVTESQEHGAWETELLNAGWEKPGNQERYLKDSSGYYIELTVSESAAGSSLYNILMKVYEDSTYTKLVSQMETRRQG</sequence>
<dbReference type="Pfam" id="PF07963">
    <property type="entry name" value="N_methyl"/>
    <property type="match status" value="1"/>
</dbReference>